<dbReference type="PRINTS" id="PR00385">
    <property type="entry name" value="P450"/>
</dbReference>
<comment type="similarity">
    <text evidence="3 10">Belongs to the cytochrome P450 family.</text>
</comment>
<evidence type="ECO:0000256" key="6">
    <source>
        <dbReference type="ARBA" id="ARBA00023002"/>
    </source>
</evidence>
<dbReference type="PRINTS" id="PR00463">
    <property type="entry name" value="EP450I"/>
</dbReference>
<evidence type="ECO:0000256" key="1">
    <source>
        <dbReference type="ARBA" id="ARBA00001971"/>
    </source>
</evidence>
<comment type="cofactor">
    <cofactor evidence="1 9">
        <name>heme</name>
        <dbReference type="ChEBI" id="CHEBI:30413"/>
    </cofactor>
</comment>
<comment type="caution">
    <text evidence="12">The sequence shown here is derived from an EMBL/GenBank/DDBJ whole genome shotgun (WGS) entry which is preliminary data.</text>
</comment>
<dbReference type="InterPro" id="IPR036396">
    <property type="entry name" value="Cyt_P450_sf"/>
</dbReference>
<dbReference type="GO" id="GO:0016705">
    <property type="term" value="F:oxidoreductase activity, acting on paired donors, with incorporation or reduction of molecular oxygen"/>
    <property type="evidence" value="ECO:0007669"/>
    <property type="project" value="InterPro"/>
</dbReference>
<dbReference type="EMBL" id="AWSO01000147">
    <property type="protein sequence ID" value="ESK94263.1"/>
    <property type="molecule type" value="Genomic_DNA"/>
</dbReference>
<evidence type="ECO:0000256" key="10">
    <source>
        <dbReference type="RuleBase" id="RU000461"/>
    </source>
</evidence>
<dbReference type="InterPro" id="IPR050364">
    <property type="entry name" value="Cytochrome_P450_fung"/>
</dbReference>
<evidence type="ECO:0000256" key="7">
    <source>
        <dbReference type="ARBA" id="ARBA00023004"/>
    </source>
</evidence>
<accession>V2X536</accession>
<evidence type="ECO:0000313" key="13">
    <source>
        <dbReference type="Proteomes" id="UP000017559"/>
    </source>
</evidence>
<feature type="chain" id="PRO_5004711533" evidence="11">
    <location>
        <begin position="22"/>
        <end position="504"/>
    </location>
</feature>
<dbReference type="Proteomes" id="UP000017559">
    <property type="component" value="Unassembled WGS sequence"/>
</dbReference>
<keyword evidence="13" id="KW-1185">Reference proteome</keyword>
<dbReference type="OrthoDB" id="2789670at2759"/>
<dbReference type="GO" id="GO:0004497">
    <property type="term" value="F:monooxygenase activity"/>
    <property type="evidence" value="ECO:0007669"/>
    <property type="project" value="UniProtKB-KW"/>
</dbReference>
<evidence type="ECO:0000256" key="4">
    <source>
        <dbReference type="ARBA" id="ARBA00022617"/>
    </source>
</evidence>
<dbReference type="InterPro" id="IPR001128">
    <property type="entry name" value="Cyt_P450"/>
</dbReference>
<feature type="binding site" description="axial binding residue" evidence="9">
    <location>
        <position position="438"/>
    </location>
    <ligand>
        <name>heme</name>
        <dbReference type="ChEBI" id="CHEBI:30413"/>
    </ligand>
    <ligandPart>
        <name>Fe</name>
        <dbReference type="ChEBI" id="CHEBI:18248"/>
    </ligandPart>
</feature>
<keyword evidence="7 9" id="KW-0408">Iron</keyword>
<evidence type="ECO:0000256" key="2">
    <source>
        <dbReference type="ARBA" id="ARBA00005179"/>
    </source>
</evidence>
<gene>
    <name evidence="12" type="ORF">Moror_8248</name>
</gene>
<keyword evidence="11" id="KW-0732">Signal</keyword>
<evidence type="ECO:0000256" key="5">
    <source>
        <dbReference type="ARBA" id="ARBA00022723"/>
    </source>
</evidence>
<dbReference type="GO" id="GO:0005506">
    <property type="term" value="F:iron ion binding"/>
    <property type="evidence" value="ECO:0007669"/>
    <property type="project" value="InterPro"/>
</dbReference>
<proteinExistence type="inferred from homology"/>
<comment type="pathway">
    <text evidence="2">Secondary metabolite biosynthesis.</text>
</comment>
<dbReference type="PANTHER" id="PTHR46300:SF7">
    <property type="entry name" value="P450, PUTATIVE (EUROFUNG)-RELATED"/>
    <property type="match status" value="1"/>
</dbReference>
<evidence type="ECO:0000256" key="3">
    <source>
        <dbReference type="ARBA" id="ARBA00010617"/>
    </source>
</evidence>
<evidence type="ECO:0000256" key="9">
    <source>
        <dbReference type="PIRSR" id="PIRSR602401-1"/>
    </source>
</evidence>
<keyword evidence="6 10" id="KW-0560">Oxidoreductase</keyword>
<dbReference type="AlphaFoldDB" id="V2X536"/>
<sequence>MADTLLALVALILLFFAVSRLRERTRKYSLPYPPGPKPQFLLGNILDLPSCKPWKTFTDWRAIYGDLVHFEAFGQHTVIVNSRDMARRLFEKRSGVYSSRPYFAMVELLGWAEISTAFMQYGEEWRAHRRLYQKGFRSDASQEYLPLQASKVREFLVNVLHRPGDFMSHTRTLSAAVIMAIVYGHDVAPTNDRFVEIAEKAVGALAESTSPVGIAVNTFPFLRFLPGWLPGCGFQRHARDSRLMTLEMANVPFNSVKEDMASGVPKPSLLAKYLEEHSAKSSDALQEEYIKRVAATAYGAGAETTASLLETFFLAMTLHPTVQKKAQQEIESVLGKNRLPTFEDRVNLPYVEVVYRETLRWSPIVPLAIPHCTVADDVVDGYFLPKGTTVIGNVWAITRDPRTYPDPESFIPERFLNEDGTPNDDDMSLIFGFGRRICPGRHVANSTTWLAMVSLLTLFDIQKTKDTEQSLDFDKLFSDGLVQHPFPFPCSITVRSETWRSQLE</sequence>
<evidence type="ECO:0000256" key="8">
    <source>
        <dbReference type="ARBA" id="ARBA00023033"/>
    </source>
</evidence>
<organism evidence="12 13">
    <name type="scientific">Moniliophthora roreri (strain MCA 2997)</name>
    <name type="common">Cocoa frosty pod rot fungus</name>
    <name type="synonym">Crinipellis roreri</name>
    <dbReference type="NCBI Taxonomy" id="1381753"/>
    <lineage>
        <taxon>Eukaryota</taxon>
        <taxon>Fungi</taxon>
        <taxon>Dikarya</taxon>
        <taxon>Basidiomycota</taxon>
        <taxon>Agaricomycotina</taxon>
        <taxon>Agaricomycetes</taxon>
        <taxon>Agaricomycetidae</taxon>
        <taxon>Agaricales</taxon>
        <taxon>Marasmiineae</taxon>
        <taxon>Marasmiaceae</taxon>
        <taxon>Moniliophthora</taxon>
    </lineage>
</organism>
<dbReference type="Gene3D" id="1.10.630.10">
    <property type="entry name" value="Cytochrome P450"/>
    <property type="match status" value="1"/>
</dbReference>
<evidence type="ECO:0000256" key="11">
    <source>
        <dbReference type="SAM" id="SignalP"/>
    </source>
</evidence>
<dbReference type="SUPFAM" id="SSF48264">
    <property type="entry name" value="Cytochrome P450"/>
    <property type="match status" value="1"/>
</dbReference>
<dbReference type="CDD" id="cd11065">
    <property type="entry name" value="CYP64-like"/>
    <property type="match status" value="1"/>
</dbReference>
<dbReference type="PANTHER" id="PTHR46300">
    <property type="entry name" value="P450, PUTATIVE (EUROFUNG)-RELATED-RELATED"/>
    <property type="match status" value="1"/>
</dbReference>
<dbReference type="InterPro" id="IPR002401">
    <property type="entry name" value="Cyt_P450_E_grp-I"/>
</dbReference>
<dbReference type="GO" id="GO:0020037">
    <property type="term" value="F:heme binding"/>
    <property type="evidence" value="ECO:0007669"/>
    <property type="project" value="InterPro"/>
</dbReference>
<name>V2X536_MONRO</name>
<feature type="signal peptide" evidence="11">
    <location>
        <begin position="1"/>
        <end position="21"/>
    </location>
</feature>
<keyword evidence="5 9" id="KW-0479">Metal-binding</keyword>
<protein>
    <submittedName>
        <fullName evidence="12">Cytochrome p450</fullName>
    </submittedName>
</protein>
<keyword evidence="4 9" id="KW-0349">Heme</keyword>
<reference evidence="12 13" key="1">
    <citation type="journal article" date="2014" name="BMC Genomics">
        <title>Genome and secretome analysis of the hemibiotrophic fungal pathogen, Moniliophthora roreri, which causes frosty pod rot disease of cacao: mechanisms of the biotrophic and necrotrophic phases.</title>
        <authorList>
            <person name="Meinhardt L.W."/>
            <person name="Costa G.G.L."/>
            <person name="Thomazella D.P.T."/>
            <person name="Teixeira P.J.P.L."/>
            <person name="Carazzolle M.F."/>
            <person name="Schuster S.C."/>
            <person name="Carlson J.E."/>
            <person name="Guiltinan M.J."/>
            <person name="Mieczkowski P."/>
            <person name="Farmer A."/>
            <person name="Ramaraj T."/>
            <person name="Crozier J."/>
            <person name="Davis R.E."/>
            <person name="Shao J."/>
            <person name="Melnick R.L."/>
            <person name="Pereira G.A.G."/>
            <person name="Bailey B.A."/>
        </authorList>
    </citation>
    <scope>NUCLEOTIDE SEQUENCE [LARGE SCALE GENOMIC DNA]</scope>
    <source>
        <strain evidence="12 13">MCA 2997</strain>
    </source>
</reference>
<keyword evidence="8 10" id="KW-0503">Monooxygenase</keyword>
<dbReference type="InterPro" id="IPR017972">
    <property type="entry name" value="Cyt_P450_CS"/>
</dbReference>
<dbReference type="PROSITE" id="PS00086">
    <property type="entry name" value="CYTOCHROME_P450"/>
    <property type="match status" value="1"/>
</dbReference>
<dbReference type="Pfam" id="PF00067">
    <property type="entry name" value="p450"/>
    <property type="match status" value="1"/>
</dbReference>
<dbReference type="HOGENOM" id="CLU_001570_2_3_1"/>
<evidence type="ECO:0000313" key="12">
    <source>
        <dbReference type="EMBL" id="ESK94263.1"/>
    </source>
</evidence>
<dbReference type="KEGG" id="mrr:Moror_8248"/>